<dbReference type="Pfam" id="PF13556">
    <property type="entry name" value="HTH_30"/>
    <property type="match status" value="1"/>
</dbReference>
<proteinExistence type="inferred from homology"/>
<organism evidence="5 6">
    <name type="scientific">Solibacillus kalamii</name>
    <dbReference type="NCBI Taxonomy" id="1748298"/>
    <lineage>
        <taxon>Bacteria</taxon>
        <taxon>Bacillati</taxon>
        <taxon>Bacillota</taxon>
        <taxon>Bacilli</taxon>
        <taxon>Bacillales</taxon>
        <taxon>Caryophanaceae</taxon>
        <taxon>Solibacillus</taxon>
    </lineage>
</organism>
<dbReference type="Gene3D" id="1.10.10.2840">
    <property type="entry name" value="PucR C-terminal helix-turn-helix domain"/>
    <property type="match status" value="1"/>
</dbReference>
<dbReference type="Pfam" id="PF17853">
    <property type="entry name" value="GGDEF_2"/>
    <property type="match status" value="1"/>
</dbReference>
<gene>
    <name evidence="5" type="ORF">CBM15_10205</name>
</gene>
<dbReference type="RefSeq" id="WP_087617416.1">
    <property type="nucleotide sequence ID" value="NZ_JAFBEY010000004.1"/>
</dbReference>
<dbReference type="InterPro" id="IPR051448">
    <property type="entry name" value="CdaR-like_regulators"/>
</dbReference>
<sequence length="360" mass="41472">MLTIRLANEIVEQTMLRLKRNVNVMSIDGIILASGDKERVEKFHEGAKFVAESKKTLIISDDNIHDFPQTKHGINLPIFFQEEIVCIIGITGVVDEELLNISSLVQLTAEVLVHQALIESKSEWQRKMSVHIFEELISGTSINRFVKERINKLAIPFIAPYCIILLKAEQKTGSHRTLIQYIDDFFYNKPVIFGHFQLDEYFILTTELDQTTLTKIVEAFNTYIKSKFSIKIAVGEHVENLERLPHSYKTAQLALKHHHTVSKVIYHKEVEVFTLFNPEVAHPYSIKTLNQLDDKLIATLQCFFNNNKSASATADELQIHRHTLAYRLSQIREQTFLNPAEFHDALKLQIALWHREGLNL</sequence>
<feature type="domain" description="Putative sugar diacid recognition" evidence="2">
    <location>
        <begin position="2"/>
        <end position="135"/>
    </location>
</feature>
<evidence type="ECO:0000313" key="5">
    <source>
        <dbReference type="EMBL" id="OUZ38849.1"/>
    </source>
</evidence>
<evidence type="ECO:0000313" key="6">
    <source>
        <dbReference type="Proteomes" id="UP000196594"/>
    </source>
</evidence>
<evidence type="ECO:0000259" key="4">
    <source>
        <dbReference type="Pfam" id="PF17853"/>
    </source>
</evidence>
<name>A0ABX3ZHE8_9BACL</name>
<dbReference type="PANTHER" id="PTHR33744:SF15">
    <property type="entry name" value="CARBOHYDRATE DIACID REGULATOR"/>
    <property type="match status" value="1"/>
</dbReference>
<comment type="caution">
    <text evidence="5">The sequence shown here is derived from an EMBL/GenBank/DDBJ whole genome shotgun (WGS) entry which is preliminary data.</text>
</comment>
<keyword evidence="6" id="KW-1185">Reference proteome</keyword>
<dbReference type="Pfam" id="PF05651">
    <property type="entry name" value="Diacid_rec"/>
    <property type="match status" value="1"/>
</dbReference>
<protein>
    <submittedName>
        <fullName evidence="5">Sugar diacid utilization regulator</fullName>
    </submittedName>
</protein>
<dbReference type="Proteomes" id="UP000196594">
    <property type="component" value="Unassembled WGS sequence"/>
</dbReference>
<evidence type="ECO:0000259" key="3">
    <source>
        <dbReference type="Pfam" id="PF13556"/>
    </source>
</evidence>
<comment type="similarity">
    <text evidence="1">Belongs to the CdaR family.</text>
</comment>
<evidence type="ECO:0000256" key="1">
    <source>
        <dbReference type="ARBA" id="ARBA00006754"/>
    </source>
</evidence>
<feature type="domain" description="PucR C-terminal helix-turn-helix" evidence="3">
    <location>
        <begin position="296"/>
        <end position="352"/>
    </location>
</feature>
<dbReference type="InterPro" id="IPR041522">
    <property type="entry name" value="CdaR_GGDEF"/>
</dbReference>
<dbReference type="InterPro" id="IPR042070">
    <property type="entry name" value="PucR_C-HTH_sf"/>
</dbReference>
<feature type="domain" description="CdaR GGDEF-like" evidence="4">
    <location>
        <begin position="145"/>
        <end position="256"/>
    </location>
</feature>
<dbReference type="InterPro" id="IPR008599">
    <property type="entry name" value="Diacid_rec"/>
</dbReference>
<dbReference type="EMBL" id="NHNT01000006">
    <property type="protein sequence ID" value="OUZ38849.1"/>
    <property type="molecule type" value="Genomic_DNA"/>
</dbReference>
<reference evidence="5 6" key="1">
    <citation type="journal article" date="2017" name="Int. J. Syst. Evol. Microbiol.">
        <title>Solibacillus kalamii sp. nov., isolated from a high-efficiency particulate arrestance filter system used in the International Space Station.</title>
        <authorList>
            <person name="Checinska Sielaff A."/>
            <person name="Kumar R.M."/>
            <person name="Pal D."/>
            <person name="Mayilraj S."/>
            <person name="Venkateswaran K."/>
        </authorList>
    </citation>
    <scope>NUCLEOTIDE SEQUENCE [LARGE SCALE GENOMIC DNA]</scope>
    <source>
        <strain evidence="5 6">ISSFR-015</strain>
    </source>
</reference>
<evidence type="ECO:0000259" key="2">
    <source>
        <dbReference type="Pfam" id="PF05651"/>
    </source>
</evidence>
<dbReference type="PANTHER" id="PTHR33744">
    <property type="entry name" value="CARBOHYDRATE DIACID REGULATOR"/>
    <property type="match status" value="1"/>
</dbReference>
<dbReference type="InterPro" id="IPR025736">
    <property type="entry name" value="PucR_C-HTH_dom"/>
</dbReference>
<accession>A0ABX3ZHE8</accession>